<evidence type="ECO:0000313" key="1">
    <source>
        <dbReference type="EMBL" id="KWX10685.1"/>
    </source>
</evidence>
<dbReference type="RefSeq" id="WP_158013351.1">
    <property type="nucleotide sequence ID" value="NZ_JYIK01000344.1"/>
</dbReference>
<dbReference type="AlphaFoldDB" id="A0A132NKT5"/>
<comment type="caution">
    <text evidence="1">The sequence shown here is derived from an EMBL/GenBank/DDBJ whole genome shotgun (WGS) entry which is preliminary data.</text>
</comment>
<reference evidence="2" key="1">
    <citation type="submission" date="2015-02" db="EMBL/GenBank/DDBJ databases">
        <title>Physiological reanalysis, assessment of diazotrophy, and genome sequences of multiple isolates of Streptomyces thermoautotrophicus.</title>
        <authorList>
            <person name="MacKellar D.C."/>
            <person name="Lieber L."/>
            <person name="Norman J."/>
            <person name="Bolger A."/>
            <person name="Tobin C."/>
            <person name="Murray J.W."/>
            <person name="Friesen M."/>
            <person name="Prell J."/>
        </authorList>
    </citation>
    <scope>NUCLEOTIDE SEQUENCE [LARGE SCALE GENOMIC DNA]</scope>
    <source>
        <strain evidence="2">UBT1</strain>
    </source>
</reference>
<proteinExistence type="predicted"/>
<sequence>MWSDPTGDRYREDRLSRYLPAVITSGERVWWLRLRRRVDVLWQVRLLGEESLEDTALFEMSGVQYEL</sequence>
<protein>
    <submittedName>
        <fullName evidence="1">Uncharacterized protein</fullName>
    </submittedName>
</protein>
<dbReference type="Proteomes" id="UP000070598">
    <property type="component" value="Unassembled WGS sequence"/>
</dbReference>
<evidence type="ECO:0000313" key="2">
    <source>
        <dbReference type="Proteomes" id="UP000070598"/>
    </source>
</evidence>
<feature type="non-terminal residue" evidence="1">
    <location>
        <position position="67"/>
    </location>
</feature>
<accession>A0A132NKT5</accession>
<organism evidence="1 2">
    <name type="scientific">Carbonactinospora thermoautotrophica</name>
    <dbReference type="NCBI Taxonomy" id="1469144"/>
    <lineage>
        <taxon>Bacteria</taxon>
        <taxon>Bacillati</taxon>
        <taxon>Actinomycetota</taxon>
        <taxon>Actinomycetes</taxon>
        <taxon>Kitasatosporales</taxon>
        <taxon>Carbonactinosporaceae</taxon>
        <taxon>Carbonactinospora</taxon>
    </lineage>
</organism>
<dbReference type="EMBL" id="JYIK01000344">
    <property type="protein sequence ID" value="KWX10685.1"/>
    <property type="molecule type" value="Genomic_DNA"/>
</dbReference>
<gene>
    <name evidence="1" type="ORF">TR74_02140</name>
</gene>
<name>A0A132NKT5_9ACTN</name>